<accession>A0A8J5LVE2</accession>
<reference evidence="5 6" key="1">
    <citation type="submission" date="2020-08" db="EMBL/GenBank/DDBJ databases">
        <title>Plant Genome Project.</title>
        <authorList>
            <person name="Zhang R.-G."/>
        </authorList>
    </citation>
    <scope>NUCLEOTIDE SEQUENCE [LARGE SCALE GENOMIC DNA]</scope>
    <source>
        <tissue evidence="5">Rhizome</tissue>
    </source>
</reference>
<keyword evidence="1 3" id="KW-0175">Coiled coil</keyword>
<keyword evidence="6" id="KW-1185">Reference proteome</keyword>
<dbReference type="InterPro" id="IPR011684">
    <property type="entry name" value="NAB"/>
</dbReference>
<dbReference type="AlphaFoldDB" id="A0A8J5LVE2"/>
<evidence type="ECO:0000313" key="6">
    <source>
        <dbReference type="Proteomes" id="UP000734854"/>
    </source>
</evidence>
<dbReference type="PANTHER" id="PTHR32258">
    <property type="entry name" value="PROTEIN NETWORKED 4A"/>
    <property type="match status" value="1"/>
</dbReference>
<dbReference type="PROSITE" id="PS51774">
    <property type="entry name" value="NAB"/>
    <property type="match status" value="1"/>
</dbReference>
<gene>
    <name evidence="5" type="ORF">ZIOFF_006142</name>
</gene>
<feature type="coiled-coil region" evidence="3">
    <location>
        <begin position="368"/>
        <end position="402"/>
    </location>
</feature>
<evidence type="ECO:0000256" key="1">
    <source>
        <dbReference type="ARBA" id="ARBA00023054"/>
    </source>
</evidence>
<evidence type="ECO:0000313" key="5">
    <source>
        <dbReference type="EMBL" id="KAG6532302.1"/>
    </source>
</evidence>
<proteinExistence type="inferred from homology"/>
<dbReference type="Pfam" id="PF07765">
    <property type="entry name" value="KIP1"/>
    <property type="match status" value="1"/>
</dbReference>
<sequence>MNGSDEEKLVSPVHSDSQRLIQLQIKRQAVSPQHRPLCISLRSRSLIGEERHHLLRPPEDSFFRGIMSISHAMSTLSVTKDKQSRRSGSVQKSGTLVTDLYSATHLRAMAALTTMTTSSHASGPAWLQAALADVEERVQALAVNVPDDSVSDSFAQRADNYYRKRPQLVALLHDLHNRYLYLANRYCLSLRRKHCLASFVSSDIHTDDDFDAAGSDAESFLSFQPVPLQLRRWLAAPCDVDMVLAEMVVASVERDLLAAEGADAERRKAESSRKIELQGSLVEVLEAERMVLLGENVSLGLRAASLEKEAQAVESELGFMRQRAAELAWALVQLRENQRMCLLGRKIEGLQAQVYGLELRNRELFLAIARREKEKREARAEVERLRRENRRAREMAESMRGRSWRSLWDRMRKLDWAPSSCAPHVKQ</sequence>
<evidence type="ECO:0000259" key="4">
    <source>
        <dbReference type="PROSITE" id="PS51774"/>
    </source>
</evidence>
<comment type="similarity">
    <text evidence="2">Belongs to the NET family.</text>
</comment>
<dbReference type="Proteomes" id="UP000734854">
    <property type="component" value="Unassembled WGS sequence"/>
</dbReference>
<feature type="domain" description="NAB" evidence="4">
    <location>
        <begin position="109"/>
        <end position="193"/>
    </location>
</feature>
<name>A0A8J5LVE2_ZINOF</name>
<dbReference type="EMBL" id="JACMSC010000002">
    <property type="protein sequence ID" value="KAG6532302.1"/>
    <property type="molecule type" value="Genomic_DNA"/>
</dbReference>
<organism evidence="5 6">
    <name type="scientific">Zingiber officinale</name>
    <name type="common">Ginger</name>
    <name type="synonym">Amomum zingiber</name>
    <dbReference type="NCBI Taxonomy" id="94328"/>
    <lineage>
        <taxon>Eukaryota</taxon>
        <taxon>Viridiplantae</taxon>
        <taxon>Streptophyta</taxon>
        <taxon>Embryophyta</taxon>
        <taxon>Tracheophyta</taxon>
        <taxon>Spermatophyta</taxon>
        <taxon>Magnoliopsida</taxon>
        <taxon>Liliopsida</taxon>
        <taxon>Zingiberales</taxon>
        <taxon>Zingiberaceae</taxon>
        <taxon>Zingiber</taxon>
    </lineage>
</organism>
<dbReference type="InterPro" id="IPR051861">
    <property type="entry name" value="NET_actin-binding_domain"/>
</dbReference>
<protein>
    <recommendedName>
        <fullName evidence="4">NAB domain-containing protein</fullName>
    </recommendedName>
</protein>
<comment type="caution">
    <text evidence="5">The sequence shown here is derived from an EMBL/GenBank/DDBJ whole genome shotgun (WGS) entry which is preliminary data.</text>
</comment>
<dbReference type="PANTHER" id="PTHR32258:SF26">
    <property type="entry name" value="KINASE INTERACTING (KIP1-LIKE) FAMILY PROTEIN"/>
    <property type="match status" value="1"/>
</dbReference>
<evidence type="ECO:0000256" key="3">
    <source>
        <dbReference type="SAM" id="Coils"/>
    </source>
</evidence>
<dbReference type="GO" id="GO:0003779">
    <property type="term" value="F:actin binding"/>
    <property type="evidence" value="ECO:0007669"/>
    <property type="project" value="InterPro"/>
</dbReference>
<evidence type="ECO:0000256" key="2">
    <source>
        <dbReference type="ARBA" id="ARBA00038006"/>
    </source>
</evidence>